<proteinExistence type="predicted"/>
<evidence type="ECO:0000313" key="2">
    <source>
        <dbReference type="EMBL" id="KYO49359.1"/>
    </source>
</evidence>
<dbReference type="InterPro" id="IPR006683">
    <property type="entry name" value="Thioestr_dom"/>
</dbReference>
<organism evidence="2 3">
    <name type="scientific">Tistrella mobilis</name>
    <dbReference type="NCBI Taxonomy" id="171437"/>
    <lineage>
        <taxon>Bacteria</taxon>
        <taxon>Pseudomonadati</taxon>
        <taxon>Pseudomonadota</taxon>
        <taxon>Alphaproteobacteria</taxon>
        <taxon>Geminicoccales</taxon>
        <taxon>Geminicoccaceae</taxon>
        <taxon>Tistrella</taxon>
    </lineage>
</organism>
<dbReference type="Gene3D" id="3.10.129.10">
    <property type="entry name" value="Hotdog Thioesterase"/>
    <property type="match status" value="1"/>
</dbReference>
<gene>
    <name evidence="2" type="ORF">AUP44_17575</name>
</gene>
<dbReference type="InterPro" id="IPR029069">
    <property type="entry name" value="HotDog_dom_sf"/>
</dbReference>
<dbReference type="EMBL" id="LPZR01000228">
    <property type="protein sequence ID" value="KYO49359.1"/>
    <property type="molecule type" value="Genomic_DNA"/>
</dbReference>
<name>A0A161QXV4_9PROT</name>
<dbReference type="Proteomes" id="UP000075787">
    <property type="component" value="Unassembled WGS sequence"/>
</dbReference>
<dbReference type="GO" id="GO:0016790">
    <property type="term" value="F:thiolester hydrolase activity"/>
    <property type="evidence" value="ECO:0007669"/>
    <property type="project" value="UniProtKB-ARBA"/>
</dbReference>
<evidence type="ECO:0000259" key="1">
    <source>
        <dbReference type="Pfam" id="PF03061"/>
    </source>
</evidence>
<protein>
    <recommendedName>
        <fullName evidence="1">Thioesterase domain-containing protein</fullName>
    </recommendedName>
</protein>
<dbReference type="SUPFAM" id="SSF54637">
    <property type="entry name" value="Thioesterase/thiol ester dehydrase-isomerase"/>
    <property type="match status" value="1"/>
</dbReference>
<dbReference type="AlphaFoldDB" id="A0A161QXV4"/>
<sequence>MTAADLATGPEGGTLDAVLGRLNALDVLVHSGIRVTAGPDGAVVARVADPGPEHVEQGAAGAVINVVMIMGLADCALAVPAILAAGGARCATLESAIKLAEPLRPGPFEGRGRVVGRQGDLFTVEVTVVDDQGRIGATATGLVARI</sequence>
<dbReference type="Pfam" id="PF03061">
    <property type="entry name" value="4HBT"/>
    <property type="match status" value="1"/>
</dbReference>
<dbReference type="RefSeq" id="WP_062770260.1">
    <property type="nucleotide sequence ID" value="NZ_CP121045.1"/>
</dbReference>
<reference evidence="2 3" key="1">
    <citation type="submission" date="2015-12" db="EMBL/GenBank/DDBJ databases">
        <title>Genome sequence of Tistrella mobilis MCCC 1A02139.</title>
        <authorList>
            <person name="Lu L."/>
            <person name="Lai Q."/>
            <person name="Shao Z."/>
            <person name="Qian P."/>
        </authorList>
    </citation>
    <scope>NUCLEOTIDE SEQUENCE [LARGE SCALE GENOMIC DNA]</scope>
    <source>
        <strain evidence="2 3">MCCC 1A02139</strain>
    </source>
</reference>
<comment type="caution">
    <text evidence="2">The sequence shown here is derived from an EMBL/GenBank/DDBJ whole genome shotgun (WGS) entry which is preliminary data.</text>
</comment>
<dbReference type="GeneID" id="97240387"/>
<evidence type="ECO:0000313" key="3">
    <source>
        <dbReference type="Proteomes" id="UP000075787"/>
    </source>
</evidence>
<feature type="domain" description="Thioesterase" evidence="1">
    <location>
        <begin position="63"/>
        <end position="136"/>
    </location>
</feature>
<dbReference type="OrthoDB" id="9813282at2"/>
<accession>A0A161QXV4</accession>